<name>R4KGL7_9FIRM</name>
<accession>R4KGL7</accession>
<dbReference type="Proteomes" id="UP000013520">
    <property type="component" value="Chromosome"/>
</dbReference>
<evidence type="ECO:0000313" key="1">
    <source>
        <dbReference type="EMBL" id="AGK99659.1"/>
    </source>
</evidence>
<reference evidence="1 2" key="1">
    <citation type="submission" date="2012-01" db="EMBL/GenBank/DDBJ databases">
        <title>Complete sequence of Desulfotomaculum gibsoniae DSM 7213.</title>
        <authorList>
            <consortium name="US DOE Joint Genome Institute"/>
            <person name="Lucas S."/>
            <person name="Han J."/>
            <person name="Lapidus A."/>
            <person name="Cheng J.-F."/>
            <person name="Goodwin L."/>
            <person name="Pitluck S."/>
            <person name="Peters L."/>
            <person name="Ovchinnikova G."/>
            <person name="Teshima H."/>
            <person name="Detter J.C."/>
            <person name="Han C."/>
            <person name="Tapia R."/>
            <person name="Land M."/>
            <person name="Hauser L."/>
            <person name="Kyrpides N."/>
            <person name="Ivanova N."/>
            <person name="Pagani I."/>
            <person name="Parshina S."/>
            <person name="Plugge C."/>
            <person name="Muyzer G."/>
            <person name="Kuever J."/>
            <person name="Ivanova A."/>
            <person name="Nazina T."/>
            <person name="Klenk H.-P."/>
            <person name="Brambilla E."/>
            <person name="Spring S."/>
            <person name="Stams A.F."/>
            <person name="Woyke T."/>
        </authorList>
    </citation>
    <scope>NUCLEOTIDE SEQUENCE [LARGE SCALE GENOMIC DNA]</scope>
    <source>
        <strain evidence="1 2">DSM 7213</strain>
    </source>
</reference>
<organism evidence="1 2">
    <name type="scientific">Desulfoscipio gibsoniae DSM 7213</name>
    <dbReference type="NCBI Taxonomy" id="767817"/>
    <lineage>
        <taxon>Bacteria</taxon>
        <taxon>Bacillati</taxon>
        <taxon>Bacillota</taxon>
        <taxon>Clostridia</taxon>
        <taxon>Eubacteriales</taxon>
        <taxon>Desulfallaceae</taxon>
        <taxon>Desulfoscipio</taxon>
    </lineage>
</organism>
<dbReference type="AlphaFoldDB" id="R4KGL7"/>
<dbReference type="EMBL" id="CP003273">
    <property type="protein sequence ID" value="AGK99659.1"/>
    <property type="molecule type" value="Genomic_DNA"/>
</dbReference>
<keyword evidence="2" id="KW-1185">Reference proteome</keyword>
<dbReference type="HOGENOM" id="CLU_2394915_0_0_9"/>
<dbReference type="OrthoDB" id="1798350at2"/>
<dbReference type="KEGG" id="dgi:Desgi_0039"/>
<dbReference type="Gene3D" id="1.20.5.170">
    <property type="match status" value="1"/>
</dbReference>
<gene>
    <name evidence="1" type="ORF">Desgi_0039</name>
</gene>
<sequence length="93" mass="10832">MSELEKMLRRVLDEALTEKLQPINERLDDMDQRMGTLEQGQASIVKRLDTLEKGQRKIQKDVSEVKLQLKGVWGDILRLDNRLINQEKITGSR</sequence>
<proteinExistence type="predicted"/>
<protein>
    <submittedName>
        <fullName evidence="1">Uncharacterized protein</fullName>
    </submittedName>
</protein>
<dbReference type="RefSeq" id="WP_006524638.1">
    <property type="nucleotide sequence ID" value="NC_021184.1"/>
</dbReference>
<dbReference type="STRING" id="767817.Desgi_0039"/>
<evidence type="ECO:0000313" key="2">
    <source>
        <dbReference type="Proteomes" id="UP000013520"/>
    </source>
</evidence>